<reference evidence="6" key="1">
    <citation type="journal article" date="2019" name="Int. J. Syst. Evol. Microbiol.">
        <title>The Global Catalogue of Microorganisms (GCM) 10K type strain sequencing project: providing services to taxonomists for standard genome sequencing and annotation.</title>
        <authorList>
            <consortium name="The Broad Institute Genomics Platform"/>
            <consortium name="The Broad Institute Genome Sequencing Center for Infectious Disease"/>
            <person name="Wu L."/>
            <person name="Ma J."/>
        </authorList>
    </citation>
    <scope>NUCLEOTIDE SEQUENCE [LARGE SCALE GENOMIC DNA]</scope>
    <source>
        <strain evidence="6">CCM 4481</strain>
    </source>
</reference>
<keyword evidence="3" id="KW-0443">Lipid metabolism</keyword>
<keyword evidence="2" id="KW-0378">Hydrolase</keyword>
<dbReference type="InterPro" id="IPR007431">
    <property type="entry name" value="ACP_PD"/>
</dbReference>
<organism evidence="5 6">
    <name type="scientific">Dyella halodurans</name>
    <dbReference type="NCBI Taxonomy" id="1920171"/>
    <lineage>
        <taxon>Bacteria</taxon>
        <taxon>Pseudomonadati</taxon>
        <taxon>Pseudomonadota</taxon>
        <taxon>Gammaproteobacteria</taxon>
        <taxon>Lysobacterales</taxon>
        <taxon>Rhodanobacteraceae</taxon>
        <taxon>Dyella</taxon>
    </lineage>
</organism>
<dbReference type="EMBL" id="JBHSGA010000025">
    <property type="protein sequence ID" value="MFC4529022.1"/>
    <property type="molecule type" value="Genomic_DNA"/>
</dbReference>
<evidence type="ECO:0000313" key="5">
    <source>
        <dbReference type="EMBL" id="MFC4529022.1"/>
    </source>
</evidence>
<dbReference type="PANTHER" id="PTHR38764">
    <property type="entry name" value="ACYL CARRIER PROTEIN PHOSPHODIESTERASE"/>
    <property type="match status" value="1"/>
</dbReference>
<evidence type="ECO:0000256" key="3">
    <source>
        <dbReference type="ARBA" id="ARBA00023098"/>
    </source>
</evidence>
<dbReference type="RefSeq" id="WP_266151595.1">
    <property type="nucleotide sequence ID" value="NZ_CP064028.1"/>
</dbReference>
<keyword evidence="4" id="KW-0275">Fatty acid biosynthesis</keyword>
<evidence type="ECO:0000256" key="2">
    <source>
        <dbReference type="ARBA" id="ARBA00022801"/>
    </source>
</evidence>
<keyword evidence="6" id="KW-1185">Reference proteome</keyword>
<evidence type="ECO:0000256" key="1">
    <source>
        <dbReference type="ARBA" id="ARBA00022516"/>
    </source>
</evidence>
<proteinExistence type="predicted"/>
<dbReference type="PANTHER" id="PTHR38764:SF1">
    <property type="entry name" value="ACYL CARRIER PROTEIN PHOSPHODIESTERASE"/>
    <property type="match status" value="1"/>
</dbReference>
<dbReference type="Pfam" id="PF04336">
    <property type="entry name" value="ACP_PD"/>
    <property type="match status" value="1"/>
</dbReference>
<accession>A0ABV9C8B0</accession>
<evidence type="ECO:0000313" key="6">
    <source>
        <dbReference type="Proteomes" id="UP001595961"/>
    </source>
</evidence>
<sequence length="205" mass="22583">MNNLAHTLLAGDDELLQLGGLMGDFVHGKPDPALPERLITGIRLHRAIDVYTDSHPEVVAARALLPSPYRRYGGILLDMWFDHLLALDFERWSGRGLEPYSAGVRDLLRRHESSLPTGLQRFRLYMEAHALPAGYARPEEMAAALDGISHRLSRVNPVGEALPVLTGLSVPLHGHFETFFPQLQGFAQGWIEANPSLSPPGRGLG</sequence>
<comment type="caution">
    <text evidence="5">The sequence shown here is derived from an EMBL/GenBank/DDBJ whole genome shotgun (WGS) entry which is preliminary data.</text>
</comment>
<keyword evidence="1" id="KW-0444">Lipid biosynthesis</keyword>
<dbReference type="Proteomes" id="UP001595961">
    <property type="component" value="Unassembled WGS sequence"/>
</dbReference>
<keyword evidence="4" id="KW-0276">Fatty acid metabolism</keyword>
<name>A0ABV9C8B0_9GAMM</name>
<evidence type="ECO:0000256" key="4">
    <source>
        <dbReference type="ARBA" id="ARBA00023160"/>
    </source>
</evidence>
<gene>
    <name evidence="5" type="ORF">ACFO5W_20425</name>
</gene>
<protein>
    <submittedName>
        <fullName evidence="5">ACP phosphodiesterase</fullName>
    </submittedName>
</protein>